<feature type="compositionally biased region" description="Low complexity" evidence="12">
    <location>
        <begin position="1528"/>
        <end position="1537"/>
    </location>
</feature>
<feature type="domain" description="VWFA" evidence="14">
    <location>
        <begin position="646"/>
        <end position="819"/>
    </location>
</feature>
<sequence length="2250" mass="244627">MKILLFKFLLFCWLQISFTQKAAVPEYADLVFLVDSSSNLGEKGFAQVKTLITRIISSLPVGPDKYRVGLAQYNDDLDIGFLLNTYKGKGPVISHIKNKLAYKGGSLKLGNALTKAHEKFFKEVSDRDKSVYPPVLVVVASGSSLDEVTQPALELQQDGVRIVSVGLQTAPLSQLQAIASSTRHVLQVSNIRDIPAVSTTLIDSIKDVVQSKTVVPTPSATDVTDISVFPTVIEDVNITVDSRIYTCDQEFTADIVFIIDTSRHKPSESENLKKFLSDVVSTLPISENCAHVHLVKYGSKAEFLAPLETGVNKSRVLEAIKSITPMKEEAANTGHALNFTRTEVVADPKTSRKGQGIKQISILITHSPSADNVTDAAHLLRQDRVTSFALGIAEAKKNQMDQIASYPPDSYTISLKGFSDLSTQVEYLQKNIQNELEDYTVQSYARTGLIQQGCLDTEAADIYLLVDESGSITTDNFQEMKTFLKKLVEMFDIGPEKVLVRCVLYSDSPREIPIGRDFSKDELKSALQNLRQLGGGTNTGKAINFTQQVITKTENTRPGDVPVYLIVLTDGESQDSVKEAAEIVRGHGVNTYAIGVKGYNKTQLLEITGAEHRVHLAHDFDSLKHIKDVIAQQICFGKACQDLMADILFLVDSSSGMGSDKFSKMKTFMKDLVNKTEVGLTGVQFAAVQFSNSIKEEFQFNKHATKNAIWDSIDNMNLMGNVAKTGNALANVADYFTEAKGARPSSKVSKILLLITDNPSQDEVKVPADSLRSNGLIIYSIGGFSANKKELQEISGKITPYYQSFDKLQTIENDLLFRICNPEEECKRIEVADIVFVIDSSGSIDYTEYKEMQNFMVSLVNKSAVGPDNVQFGALKYSDYNTELFYLNRYTNKVDIINHINKDTTQGGNTYTAGAVRFSKEFFTEKHGSRKARGVPQIVMVITDGDSHDKDKLNETARQLEQEGIIIYAIGIDQANTNELETLAGTEGKWFMVANFSGLQDILVQVSEAMCNKTDCKVEQADLLFLIDGSSNTSEETFREIKNFVVSVMDDFNVGPVNVHIAVSQYSESCIREINFDYSTERGTLKNEIINIRKTKGRRHIGAALDFTKSTVYSPSSDNRLNQGVKQLLVVITAGNASDQVARPAKALRDRGVDIYAVGIGNICKTQLTQITGSPEKIYTDDVSGLKAIKKRLVRDTCSKDPVTNCSLDVVVSFDISTQSRGQRLFHDHPELETILPNVLKSMVSLKSPSCGAGKQPQASVAFYVKDTNSVSRFNTYSQDLFNKLKEVKVSGPSYLDSFFLKSSWDIFKNTDKGKAKMLLVFTDGLDEDVKQLEYTAGFIRSQGLNALVTVALEGSKKVEDMKMIEFGRGFEYKNQMHVGMPGIGLRLARQADHSVETICCCVFCKCYGETGEPGDVGAYGIKGRNGAKGQQGHRGDDGESGERGLLGPTGEQGIKGCDGARGRKGNRGYAGSKSDDGEPGLEGLPGEQGNTGLPGTKGEKGVPGQAGSPGSRGIKGDEGNEGFRGAPGQPGTSSSIPGPPGLKGDPGQEGEAGRQGPPGPPGSRGTGSLQGRRGVPGPKGIKGEPGETGYAGDQGERGPQGDIGSSGLKGEKGLSGSQGNRGPPGIEGSTGSPGKPGPLGRKGESEGPGQKGEPGTAGKRGQPGEDGRSGYGKAGKKGVKGQQGFPGEIGVMGPRGDAGMDGVKGLKGYKGNPGPSSKGEAGNRGIPGYPGRMGRKGDRGPSPPSACELIEFVRDKCTCCQGKPPCPVYPTELVFALEMSSAVTPAIYTRMLTLTKDIVSNITIRASNCPAGARVAVVSYNSNIKHLIRFSDFQIKDKLIKAVESIPLEKSSQSPDVGGAMTFVARNIFKRSLQGFTVRRIAVLLSSGRSENANNINMAVMEYGALGIIPVVFAFNPAPLIKRAFEMDATGAFELIEMKPNVDPLKNFKLCTLCFDKCRPEKSCGDKSTQQKPPMDVAFLLDSSYNVKYDEFEAAREFLGSMIDHFDIEGSASDRVALVTFNESYHVDFNLLSYDNKSRIKKHIQESVQQVSGQPALGLSLQYTIENIMAKTPNLRKHKVIIIILFGETSQWDKQTLSDASQKAKCEGYAVFVLSIGRSHNNTELTELASKPLDHHLLGLGRIHKPDLVYASGFLQQFLNYVRRGIGKYPSAELKKKCSAAAVPVSRRRLPSQTDAEEMRRAGAEYLSDMQLDFISQKQSSNMDNLAFQNLERELLRADSEEAKTGHIR</sequence>
<evidence type="ECO:0000256" key="2">
    <source>
        <dbReference type="ARBA" id="ARBA00022525"/>
    </source>
</evidence>
<comment type="function">
    <text evidence="10">Collagen VI acts as a cell-binding protein.</text>
</comment>
<evidence type="ECO:0000313" key="18">
    <source>
        <dbReference type="Xenbase" id="XB-GENE-6051153"/>
    </source>
</evidence>
<reference evidence="17" key="3">
    <citation type="submission" date="2025-04" db="UniProtKB">
        <authorList>
            <consortium name="RefSeq"/>
        </authorList>
    </citation>
    <scope>IDENTIFICATION</scope>
    <source>
        <strain evidence="17">Nigerian</strain>
        <tissue evidence="17">Liver and blood</tissue>
    </source>
</reference>
<keyword evidence="2" id="KW-0964">Secreted</keyword>
<dbReference type="Proteomes" id="UP000008143">
    <property type="component" value="Chromosome 6"/>
</dbReference>
<dbReference type="PANTHER" id="PTHR24020:SF86">
    <property type="entry name" value="COLLAGEN, TYPE VI, ALPHA 4"/>
    <property type="match status" value="1"/>
</dbReference>
<dbReference type="RefSeq" id="XP_031760280.1">
    <property type="nucleotide sequence ID" value="XM_031904420.1"/>
</dbReference>
<dbReference type="Gene3D" id="3.40.50.410">
    <property type="entry name" value="von Willebrand factor, type A domain"/>
    <property type="match status" value="8"/>
</dbReference>
<dbReference type="PROSITE" id="PS50234">
    <property type="entry name" value="VWFA"/>
    <property type="match status" value="8"/>
</dbReference>
<keyword evidence="6" id="KW-0130">Cell adhesion</keyword>
<feature type="domain" description="VWFA" evidence="14">
    <location>
        <begin position="833"/>
        <end position="1006"/>
    </location>
</feature>
<dbReference type="InterPro" id="IPR036465">
    <property type="entry name" value="vWFA_dom_sf"/>
</dbReference>
<accession>A0A6I8PVS9</accession>
<keyword evidence="9" id="KW-0379">Hydroxylation</keyword>
<dbReference type="Pfam" id="PF01391">
    <property type="entry name" value="Collagen"/>
    <property type="match status" value="3"/>
</dbReference>
<protein>
    <submittedName>
        <fullName evidence="17">Collagen alpha-6(VI) chain</fullName>
    </submittedName>
    <submittedName>
        <fullName evidence="15">Collagen, type VI, alpha 6</fullName>
    </submittedName>
</protein>
<dbReference type="GeneTree" id="ENSGT00940000155619"/>
<dbReference type="Pfam" id="PF00092">
    <property type="entry name" value="VWA"/>
    <property type="match status" value="8"/>
</dbReference>
<dbReference type="Bgee" id="ENSXETG00000034679">
    <property type="expression patterns" value="Expressed in egg cell and 1 other cell type or tissue"/>
</dbReference>
<evidence type="ECO:0000259" key="14">
    <source>
        <dbReference type="PROSITE" id="PS50234"/>
    </source>
</evidence>
<evidence type="ECO:0000313" key="15">
    <source>
        <dbReference type="Ensembl" id="ENSXETP00000064595"/>
    </source>
</evidence>
<dbReference type="FunFam" id="3.40.50.410:FF:000004">
    <property type="entry name" value="collagen alpha-6(VI) chain"/>
    <property type="match status" value="3"/>
</dbReference>
<keyword evidence="5" id="KW-0677">Repeat</keyword>
<dbReference type="GO" id="GO:0005589">
    <property type="term" value="C:collagen type VI trimer"/>
    <property type="evidence" value="ECO:0007669"/>
    <property type="project" value="UniProtKB-ARBA"/>
</dbReference>
<feature type="domain" description="VWFA" evidence="14">
    <location>
        <begin position="1022"/>
        <end position="1193"/>
    </location>
</feature>
<dbReference type="OMA" id="PCWKEKC"/>
<name>A0A6I8PVS9_XENTR</name>
<keyword evidence="4 13" id="KW-0732">Signal</keyword>
<feature type="region of interest" description="Disordered" evidence="12">
    <location>
        <begin position="1423"/>
        <end position="1728"/>
    </location>
</feature>
<keyword evidence="16" id="KW-1185">Reference proteome</keyword>
<dbReference type="GeneID" id="100487679"/>
<dbReference type="CDD" id="cd01450">
    <property type="entry name" value="vWFA_subfamily_ECM"/>
    <property type="match status" value="5"/>
</dbReference>
<proteinExistence type="inferred from homology"/>
<feature type="domain" description="VWFA" evidence="14">
    <location>
        <begin position="1977"/>
        <end position="2163"/>
    </location>
</feature>
<dbReference type="GO" id="GO:0007155">
    <property type="term" value="P:cell adhesion"/>
    <property type="evidence" value="ECO:0007669"/>
    <property type="project" value="UniProtKB-KW"/>
</dbReference>
<dbReference type="FunFam" id="3.40.50.410:FF:000003">
    <property type="entry name" value="Collagen type VI alpha 3 chain"/>
    <property type="match status" value="2"/>
</dbReference>
<dbReference type="KEGG" id="xtr:100487679"/>
<evidence type="ECO:0000256" key="6">
    <source>
        <dbReference type="ARBA" id="ARBA00022889"/>
    </source>
</evidence>
<dbReference type="Xenbase" id="XB-GENE-6051153">
    <property type="gene designation" value="col6a6"/>
</dbReference>
<feature type="signal peptide" evidence="13">
    <location>
        <begin position="1"/>
        <end position="19"/>
    </location>
</feature>
<organism evidence="15">
    <name type="scientific">Xenopus tropicalis</name>
    <name type="common">Western clawed frog</name>
    <name type="synonym">Silurana tropicalis</name>
    <dbReference type="NCBI Taxonomy" id="8364"/>
    <lineage>
        <taxon>Eukaryota</taxon>
        <taxon>Metazoa</taxon>
        <taxon>Chordata</taxon>
        <taxon>Craniata</taxon>
        <taxon>Vertebrata</taxon>
        <taxon>Euteleostomi</taxon>
        <taxon>Amphibia</taxon>
        <taxon>Batrachia</taxon>
        <taxon>Anura</taxon>
        <taxon>Pipoidea</taxon>
        <taxon>Pipidae</taxon>
        <taxon>Xenopodinae</taxon>
        <taxon>Xenopus</taxon>
        <taxon>Silurana</taxon>
    </lineage>
</organism>
<keyword evidence="7 17" id="KW-0176">Collagen</keyword>
<feature type="compositionally biased region" description="Basic and acidic residues" evidence="12">
    <location>
        <begin position="1434"/>
        <end position="1443"/>
    </location>
</feature>
<dbReference type="SUPFAM" id="SSF53300">
    <property type="entry name" value="vWA-like"/>
    <property type="match status" value="9"/>
</dbReference>
<evidence type="ECO:0000256" key="1">
    <source>
        <dbReference type="ARBA" id="ARBA00004498"/>
    </source>
</evidence>
<evidence type="ECO:0000313" key="16">
    <source>
        <dbReference type="Proteomes" id="UP000008143"/>
    </source>
</evidence>
<evidence type="ECO:0000256" key="13">
    <source>
        <dbReference type="SAM" id="SignalP"/>
    </source>
</evidence>
<dbReference type="OrthoDB" id="10256829at2759"/>
<evidence type="ECO:0000256" key="5">
    <source>
        <dbReference type="ARBA" id="ARBA00022737"/>
    </source>
</evidence>
<evidence type="ECO:0000256" key="7">
    <source>
        <dbReference type="ARBA" id="ARBA00023119"/>
    </source>
</evidence>
<keyword evidence="8" id="KW-0325">Glycoprotein</keyword>
<evidence type="ECO:0000256" key="10">
    <source>
        <dbReference type="ARBA" id="ARBA00043858"/>
    </source>
</evidence>
<gene>
    <name evidence="15 17 18" type="primary">col6a6</name>
</gene>
<evidence type="ECO:0000256" key="9">
    <source>
        <dbReference type="ARBA" id="ARBA00023278"/>
    </source>
</evidence>
<dbReference type="Ensembl" id="ENSXETT00000080524">
    <property type="protein sequence ID" value="ENSXETP00000064595"/>
    <property type="gene ID" value="ENSXETG00000034679"/>
</dbReference>
<comment type="subcellular location">
    <subcellularLocation>
        <location evidence="1">Secreted</location>
        <location evidence="1">Extracellular space</location>
        <location evidence="1">Extracellular matrix</location>
    </subcellularLocation>
</comment>
<dbReference type="CDD" id="cd01472">
    <property type="entry name" value="vWA_collagen"/>
    <property type="match status" value="2"/>
</dbReference>
<feature type="domain" description="VWFA" evidence="14">
    <location>
        <begin position="1773"/>
        <end position="1917"/>
    </location>
</feature>
<dbReference type="AGR" id="Xenbase:XB-GENE-6051153"/>
<dbReference type="CTD" id="131873"/>
<feature type="domain" description="VWFA" evidence="14">
    <location>
        <begin position="254"/>
        <end position="432"/>
    </location>
</feature>
<evidence type="ECO:0000256" key="4">
    <source>
        <dbReference type="ARBA" id="ARBA00022729"/>
    </source>
</evidence>
<evidence type="ECO:0000256" key="3">
    <source>
        <dbReference type="ARBA" id="ARBA00022530"/>
    </source>
</evidence>
<feature type="domain" description="VWFA" evidence="14">
    <location>
        <begin position="461"/>
        <end position="634"/>
    </location>
</feature>
<reference evidence="15" key="1">
    <citation type="journal article" date="2010" name="Science">
        <title>The genome of the Western clawed frog Xenopus tropicalis.</title>
        <authorList>
            <person name="Hellsten U."/>
            <person name="Harland R.M."/>
            <person name="Gilchrist M.J."/>
            <person name="Hendrix D."/>
            <person name="Jurka J."/>
            <person name="Kapitonov V."/>
            <person name="Ovcharenko I."/>
            <person name="Putnam N.H."/>
            <person name="Shu S."/>
            <person name="Taher L."/>
            <person name="Blitz I.L."/>
            <person name="Blumberg B."/>
            <person name="Dichmann D.S."/>
            <person name="Dubchak I."/>
            <person name="Amaya E."/>
            <person name="Detter J.C."/>
            <person name="Fletcher R."/>
            <person name="Gerhard D.S."/>
            <person name="Goodstein D."/>
            <person name="Graves T."/>
            <person name="Grigoriev I.V."/>
            <person name="Grimwood J."/>
            <person name="Kawashima T."/>
            <person name="Lindquist E."/>
            <person name="Lucas S.M."/>
            <person name="Mead P.E."/>
            <person name="Mitros T."/>
            <person name="Ogino H."/>
            <person name="Ohta Y."/>
            <person name="Poliakov A.V."/>
            <person name="Pollet N."/>
            <person name="Robert J."/>
            <person name="Salamov A."/>
            <person name="Sater A.K."/>
            <person name="Schmutz J."/>
            <person name="Terry A."/>
            <person name="Vize P.D."/>
            <person name="Warren W.C."/>
            <person name="Wells D."/>
            <person name="Wills A."/>
            <person name="Wilson R.K."/>
            <person name="Zimmerman L.B."/>
            <person name="Zorn A.M."/>
            <person name="Grainger R."/>
            <person name="Grammer T."/>
            <person name="Khokha M.K."/>
            <person name="Richardson P.M."/>
            <person name="Rokhsar D.S."/>
        </authorList>
    </citation>
    <scope>NUCLEOTIDE SEQUENCE [LARGE SCALE GENOMIC DNA]</scope>
    <source>
        <strain evidence="15">Nigerian</strain>
    </source>
</reference>
<dbReference type="InterPro" id="IPR002035">
    <property type="entry name" value="VWF_A"/>
</dbReference>
<comment type="similarity">
    <text evidence="11">Belongs to the type VI collagen family.</text>
</comment>
<reference evidence="15" key="2">
    <citation type="submission" date="2020-05" db="UniProtKB">
        <authorList>
            <consortium name="Ensembl"/>
        </authorList>
    </citation>
    <scope>IDENTIFICATION</scope>
</reference>
<keyword evidence="3" id="KW-0272">Extracellular matrix</keyword>
<dbReference type="PANTHER" id="PTHR24020">
    <property type="entry name" value="COLLAGEN ALPHA"/>
    <property type="match status" value="1"/>
</dbReference>
<evidence type="ECO:0000313" key="17">
    <source>
        <dbReference type="RefSeq" id="XP_031760280.1"/>
    </source>
</evidence>
<evidence type="ECO:0000256" key="12">
    <source>
        <dbReference type="SAM" id="MobiDB-lite"/>
    </source>
</evidence>
<evidence type="ECO:0000256" key="8">
    <source>
        <dbReference type="ARBA" id="ARBA00023180"/>
    </source>
</evidence>
<dbReference type="PRINTS" id="PR00453">
    <property type="entry name" value="VWFADOMAIN"/>
</dbReference>
<dbReference type="InterPro" id="IPR008160">
    <property type="entry name" value="Collagen"/>
</dbReference>
<dbReference type="FunFam" id="3.40.50.410:FF:000021">
    <property type="entry name" value="Collagen, type VI, alpha 3"/>
    <property type="match status" value="1"/>
</dbReference>
<dbReference type="SMART" id="SM00327">
    <property type="entry name" value="VWA"/>
    <property type="match status" value="8"/>
</dbReference>
<dbReference type="InterPro" id="IPR050525">
    <property type="entry name" value="ECM_Assembly_Org"/>
</dbReference>
<evidence type="ECO:0000256" key="11">
    <source>
        <dbReference type="ARBA" id="ARBA00044000"/>
    </source>
</evidence>
<feature type="domain" description="VWFA" evidence="14">
    <location>
        <begin position="29"/>
        <end position="205"/>
    </location>
</feature>
<feature type="chain" id="PRO_5044633765" evidence="13">
    <location>
        <begin position="20"/>
        <end position="2250"/>
    </location>
</feature>